<dbReference type="AlphaFoldDB" id="R4ZYN3"/>
<evidence type="ECO:0000313" key="2">
    <source>
        <dbReference type="Proteomes" id="UP000013776"/>
    </source>
</evidence>
<keyword evidence="2" id="KW-1185">Reference proteome</keyword>
<organism evidence="1 2">
    <name type="scientific">Taphrina deformans (strain PYCC 5710 / ATCC 11124 / CBS 356.35 / IMI 108563 / JCM 9778 / NBRC 8474)</name>
    <name type="common">Peach leaf curl fungus</name>
    <name type="synonym">Lalaria deformans</name>
    <dbReference type="NCBI Taxonomy" id="1097556"/>
    <lineage>
        <taxon>Eukaryota</taxon>
        <taxon>Fungi</taxon>
        <taxon>Dikarya</taxon>
        <taxon>Ascomycota</taxon>
        <taxon>Taphrinomycotina</taxon>
        <taxon>Taphrinomycetes</taxon>
        <taxon>Taphrinales</taxon>
        <taxon>Taphrinaceae</taxon>
        <taxon>Taphrina</taxon>
    </lineage>
</organism>
<reference evidence="1 2" key="1">
    <citation type="journal article" date="2013" name="MBio">
        <title>Genome sequencing of the plant pathogen Taphrina deformans, the causal agent of peach leaf curl.</title>
        <authorList>
            <person name="Cisse O.H."/>
            <person name="Almeida J.M.G.C.F."/>
            <person name="Fonseca A."/>
            <person name="Kumar A.A."/>
            <person name="Salojaervi J."/>
            <person name="Overmyer K."/>
            <person name="Hauser P.M."/>
            <person name="Pagni M."/>
        </authorList>
    </citation>
    <scope>NUCLEOTIDE SEQUENCE [LARGE SCALE GENOMIC DNA]</scope>
    <source>
        <strain evidence="2">PYCC 5710 / ATCC 11124 / CBS 356.35 / IMI 108563 / JCM 9778 / NBRC 8474</strain>
    </source>
</reference>
<gene>
    <name evidence="1" type="ORF">TAPDE_002153</name>
</gene>
<name>R4ZYN3_TAPDE</name>
<dbReference type="EMBL" id="CAHR02000073">
    <property type="protein sequence ID" value="CCX35436.1"/>
    <property type="molecule type" value="Genomic_DNA"/>
</dbReference>
<accession>R4ZYN3</accession>
<dbReference type="Proteomes" id="UP000013776">
    <property type="component" value="Unassembled WGS sequence"/>
</dbReference>
<dbReference type="VEuPathDB" id="FungiDB:TAPDE_002153"/>
<comment type="caution">
    <text evidence="1">The sequence shown here is derived from an EMBL/GenBank/DDBJ whole genome shotgun (WGS) entry which is preliminary data.</text>
</comment>
<dbReference type="eggNOG" id="ENOG502S7BG">
    <property type="taxonomic scope" value="Eukaryota"/>
</dbReference>
<protein>
    <submittedName>
        <fullName evidence="1">Uncharacterized protein</fullName>
    </submittedName>
</protein>
<sequence>MQRSNLAEIQDDTTEVASTVHPTFRTVEALYPIDFSPRLITLLQRLQRRGQEPLFPTSWQLDFPNLPSLLFMHTSSDQSYAPIRAVSTKSSSEFRGKLAMERLLQLGREVRETETGPAGPTGKVRPSRGAEGRIVEGIRRFIFWAAQDAMVTTDSLQSFVTVSALGGGRRGRKGYDEDVSARLTAKTTSKLTRLAASHREAAHRMERCSRTLWKSAPDHDTKMAEYERALSTTLYGFAVSGARCVIVGLTVSSASNPIRTLLVMDLNDAAQDLWSVLAIVLTVCAAREERLDTAGAAAAAGVVRADRQLDNQFSCMKMDVDVDVDQDL</sequence>
<evidence type="ECO:0000313" key="1">
    <source>
        <dbReference type="EMBL" id="CCX35436.1"/>
    </source>
</evidence>
<dbReference type="OrthoDB" id="5286775at2759"/>
<proteinExistence type="predicted"/>